<evidence type="ECO:0000313" key="2">
    <source>
        <dbReference type="EMBL" id="OGY18143.1"/>
    </source>
</evidence>
<dbReference type="EMBL" id="MHCJ01000003">
    <property type="protein sequence ID" value="OGY18143.1"/>
    <property type="molecule type" value="Genomic_DNA"/>
</dbReference>
<keyword evidence="1" id="KW-0175">Coiled coil</keyword>
<evidence type="ECO:0000313" key="3">
    <source>
        <dbReference type="Proteomes" id="UP000179233"/>
    </source>
</evidence>
<dbReference type="Proteomes" id="UP000179233">
    <property type="component" value="Unassembled WGS sequence"/>
</dbReference>
<protein>
    <submittedName>
        <fullName evidence="2">Uncharacterized protein</fullName>
    </submittedName>
</protein>
<gene>
    <name evidence="2" type="ORF">A2786_01325</name>
</gene>
<comment type="caution">
    <text evidence="2">The sequence shown here is derived from an EMBL/GenBank/DDBJ whole genome shotgun (WGS) entry which is preliminary data.</text>
</comment>
<sequence>MRRFLDFGWENCRIAGKMGDLEEAKQRYLARKQAEEAEQRAVETERKAALDLKSTQVAEEWRHHEATFKDQILPALVGIEDDFWKNHLSPQVLGLFDDAAKEIARREQIAMNRRIYFDHGVDLRVERAPDVTTAYQRYKRDMTLLGHYLYGNYEFKERLDLKHLISLWESGELMHLPVTMLVSFGKVGRPIPPTIDIVGGGSTFEVSFRVERDGVVRWGWGDLSDELGERKFQEYNGDFHTLADQLWAGIEKRIYMKTYNIRGGVARDGDEQGWA</sequence>
<feature type="coiled-coil region" evidence="1">
    <location>
        <begin position="18"/>
        <end position="47"/>
    </location>
</feature>
<proteinExistence type="predicted"/>
<evidence type="ECO:0000256" key="1">
    <source>
        <dbReference type="SAM" id="Coils"/>
    </source>
</evidence>
<accession>A0A1G1VRW1</accession>
<organism evidence="2 3">
    <name type="scientific">Candidatus Chisholmbacteria bacterium RIFCSPHIGHO2_01_FULL_52_32</name>
    <dbReference type="NCBI Taxonomy" id="1797591"/>
    <lineage>
        <taxon>Bacteria</taxon>
        <taxon>Candidatus Chisholmiibacteriota</taxon>
    </lineage>
</organism>
<reference evidence="2 3" key="1">
    <citation type="journal article" date="2016" name="Nat. Commun.">
        <title>Thousands of microbial genomes shed light on interconnected biogeochemical processes in an aquifer system.</title>
        <authorList>
            <person name="Anantharaman K."/>
            <person name="Brown C.T."/>
            <person name="Hug L.A."/>
            <person name="Sharon I."/>
            <person name="Castelle C.J."/>
            <person name="Probst A.J."/>
            <person name="Thomas B.C."/>
            <person name="Singh A."/>
            <person name="Wilkins M.J."/>
            <person name="Karaoz U."/>
            <person name="Brodie E.L."/>
            <person name="Williams K.H."/>
            <person name="Hubbard S.S."/>
            <person name="Banfield J.F."/>
        </authorList>
    </citation>
    <scope>NUCLEOTIDE SEQUENCE [LARGE SCALE GENOMIC DNA]</scope>
</reference>
<dbReference type="AlphaFoldDB" id="A0A1G1VRW1"/>
<name>A0A1G1VRW1_9BACT</name>